<dbReference type="GeneID" id="27110368"/>
<evidence type="ECO:0000313" key="2">
    <source>
        <dbReference type="EMBL" id="AMK97300.1"/>
    </source>
</evidence>
<geneLocation type="chloroplast" evidence="2"/>
<dbReference type="RefSeq" id="YP_009241308.1">
    <property type="nucleotide sequence ID" value="NC_029770.1"/>
</dbReference>
<dbReference type="GO" id="GO:0009522">
    <property type="term" value="C:photosystem I"/>
    <property type="evidence" value="ECO:0007669"/>
    <property type="project" value="InterPro"/>
</dbReference>
<keyword evidence="2" id="KW-0150">Chloroplast</keyword>
<dbReference type="GeneID" id="27110326"/>
<organism evidence="2">
    <name type="scientific">Drosera rotundifolia</name>
    <name type="common">Roundleaf sundew</name>
    <dbReference type="NCBI Taxonomy" id="173423"/>
    <lineage>
        <taxon>Eukaryota</taxon>
        <taxon>Viridiplantae</taxon>
        <taxon>Streptophyta</taxon>
        <taxon>Embryophyta</taxon>
        <taxon>Tracheophyta</taxon>
        <taxon>Spermatophyta</taxon>
        <taxon>Magnoliopsida</taxon>
        <taxon>eudicotyledons</taxon>
        <taxon>Gunneridae</taxon>
        <taxon>Pentapetalae</taxon>
        <taxon>Caryophyllales</taxon>
        <taxon>Droseraceae</taxon>
        <taxon>Drosera</taxon>
    </lineage>
</organism>
<accession>A0A140E9T7</accession>
<dbReference type="Pfam" id="PF01701">
    <property type="entry name" value="PSI_PsaJ"/>
    <property type="match status" value="1"/>
</dbReference>
<dbReference type="EMBL" id="KU168830">
    <property type="protein sequence ID" value="AMK97300.1"/>
    <property type="molecule type" value="Genomic_DNA"/>
</dbReference>
<proteinExistence type="predicted"/>
<dbReference type="InterPro" id="IPR002615">
    <property type="entry name" value="PSI_PsaJ"/>
</dbReference>
<name>A0A140E9T7_DRORT</name>
<dbReference type="AlphaFoldDB" id="A0A140E9T7"/>
<keyword evidence="1" id="KW-0812">Transmembrane</keyword>
<evidence type="ECO:0000313" key="3">
    <source>
        <dbReference type="EMBL" id="AMK97318.1"/>
    </source>
</evidence>
<feature type="transmembrane region" description="Helical" evidence="1">
    <location>
        <begin position="40"/>
        <end position="67"/>
    </location>
</feature>
<gene>
    <name evidence="2" type="primary">psaJ</name>
    <name evidence="2" type="ORF">GENE_0059</name>
    <name evidence="3" type="ORF">GENE_0103</name>
</gene>
<dbReference type="RefSeq" id="YP_009241288.1">
    <property type="nucleotide sequence ID" value="NC_029770.1"/>
</dbReference>
<sequence>MRDLKTYLSVAPVLNTLWLGLEKMANTLGKMANTIVIVRIPLWIIGIGTASFFIGFGLGMFGLRVIFMENTKKKK</sequence>
<keyword evidence="1" id="KW-0472">Membrane</keyword>
<dbReference type="Gene3D" id="1.20.5.510">
    <property type="entry name" value="Single helix bin"/>
    <property type="match status" value="1"/>
</dbReference>
<dbReference type="EMBL" id="KU168830">
    <property type="protein sequence ID" value="AMK97318.1"/>
    <property type="molecule type" value="Genomic_DNA"/>
</dbReference>
<evidence type="ECO:0000256" key="1">
    <source>
        <dbReference type="SAM" id="Phobius"/>
    </source>
</evidence>
<reference evidence="2" key="1">
    <citation type="journal article" date="2019" name="Int. J. Mol. Sci.">
        <title>Plastid Genomes of Carnivorous Plants Drosera rotundifolia and Nepenthes x ventrata Reveal Evolutionary Patterns Resembling Those Observed in Parasitic Plants.</title>
        <authorList>
            <person name="Gruzdev E.V."/>
            <person name="Kadnikov V.V."/>
            <person name="Beletsky A.V."/>
            <person name="Kochieva E.Z."/>
            <person name="Mardanov A.V."/>
            <person name="Skryabin K.G."/>
            <person name="Ravin N.V."/>
        </authorList>
    </citation>
    <scope>NUCLEOTIDE SEQUENCE</scope>
</reference>
<keyword evidence="1" id="KW-1133">Transmembrane helix</keyword>
<dbReference type="GO" id="GO:0015979">
    <property type="term" value="P:photosynthesis"/>
    <property type="evidence" value="ECO:0007669"/>
    <property type="project" value="InterPro"/>
</dbReference>
<keyword evidence="2" id="KW-0934">Plastid</keyword>
<protein>
    <submittedName>
        <fullName evidence="2">PsaJ</fullName>
    </submittedName>
</protein>